<comment type="caution">
    <text evidence="1">The sequence shown here is derived from an EMBL/GenBank/DDBJ whole genome shotgun (WGS) entry which is preliminary data.</text>
</comment>
<accession>A0A559IZU5</accession>
<dbReference type="EMBL" id="VNJK01000001">
    <property type="protein sequence ID" value="TVX93142.1"/>
    <property type="molecule type" value="Genomic_DNA"/>
</dbReference>
<sequence length="143" mass="14505">MAKFLDSQISQNASYAGSISIPATTAPALFGTLGLNLTGAGPNVRVNFKATVSLSNLLGVLTTATIVVVRISGGIPVVVYTATASIPAILLTTYNFTISGIDNNVPVPAAPGFVTYQAFISVAGLNIIARTGPESFSALASSD</sequence>
<proteinExistence type="predicted"/>
<gene>
    <name evidence="1" type="ORF">FPZ44_08770</name>
</gene>
<dbReference type="OrthoDB" id="2641610at2"/>
<organism evidence="1 2">
    <name type="scientific">Paenibacillus agilis</name>
    <dbReference type="NCBI Taxonomy" id="3020863"/>
    <lineage>
        <taxon>Bacteria</taxon>
        <taxon>Bacillati</taxon>
        <taxon>Bacillota</taxon>
        <taxon>Bacilli</taxon>
        <taxon>Bacillales</taxon>
        <taxon>Paenibacillaceae</taxon>
        <taxon>Paenibacillus</taxon>
    </lineage>
</organism>
<evidence type="ECO:0000313" key="2">
    <source>
        <dbReference type="Proteomes" id="UP000318102"/>
    </source>
</evidence>
<protein>
    <submittedName>
        <fullName evidence="1">Uncharacterized protein</fullName>
    </submittedName>
</protein>
<dbReference type="AlphaFoldDB" id="A0A559IZU5"/>
<evidence type="ECO:0000313" key="1">
    <source>
        <dbReference type="EMBL" id="TVX93142.1"/>
    </source>
</evidence>
<name>A0A559IZU5_9BACL</name>
<reference evidence="1 2" key="1">
    <citation type="submission" date="2019-07" db="EMBL/GenBank/DDBJ databases">
        <authorList>
            <person name="Kim J."/>
        </authorList>
    </citation>
    <scope>NUCLEOTIDE SEQUENCE [LARGE SCALE GENOMIC DNA]</scope>
    <source>
        <strain evidence="1 2">N4</strain>
    </source>
</reference>
<keyword evidence="2" id="KW-1185">Reference proteome</keyword>
<dbReference type="RefSeq" id="WP_144989334.1">
    <property type="nucleotide sequence ID" value="NZ_VNJK01000001.1"/>
</dbReference>
<dbReference type="Proteomes" id="UP000318102">
    <property type="component" value="Unassembled WGS sequence"/>
</dbReference>